<dbReference type="EMBL" id="KI296577">
    <property type="protein sequence ID" value="ESA01290.1"/>
    <property type="molecule type" value="Genomic_DNA"/>
</dbReference>
<proteinExistence type="predicted"/>
<sequence>MLYDELSPAPHPKTRIFFERNNLLSETYYFPGIVEFEQYYEFMTIYLVYISRKIWFDI</sequence>
<evidence type="ECO:0000313" key="1">
    <source>
        <dbReference type="EMBL" id="ESA01290.1"/>
    </source>
</evidence>
<accession>U9SZF5</accession>
<dbReference type="HOGENOM" id="CLU_2980284_0_0_1"/>
<gene>
    <name evidence="1" type="ORF">GLOINDRAFT_810</name>
</gene>
<organism evidence="1">
    <name type="scientific">Rhizophagus irregularis (strain DAOM 181602 / DAOM 197198 / MUCL 43194)</name>
    <name type="common">Arbuscular mycorrhizal fungus</name>
    <name type="synonym">Glomus intraradices</name>
    <dbReference type="NCBI Taxonomy" id="747089"/>
    <lineage>
        <taxon>Eukaryota</taxon>
        <taxon>Fungi</taxon>
        <taxon>Fungi incertae sedis</taxon>
        <taxon>Mucoromycota</taxon>
        <taxon>Glomeromycotina</taxon>
        <taxon>Glomeromycetes</taxon>
        <taxon>Glomerales</taxon>
        <taxon>Glomeraceae</taxon>
        <taxon>Rhizophagus</taxon>
    </lineage>
</organism>
<dbReference type="AlphaFoldDB" id="U9SZF5"/>
<reference evidence="1" key="1">
    <citation type="submission" date="2013-07" db="EMBL/GenBank/DDBJ databases">
        <title>The genome of an arbuscular mycorrhizal fungus provides insights into the evolution of the oldest plant symbiosis.</title>
        <authorList>
            <consortium name="DOE Joint Genome Institute"/>
            <person name="Tisserant E."/>
            <person name="Malbreil M."/>
            <person name="Kuo A."/>
            <person name="Kohler A."/>
            <person name="Symeonidi A."/>
            <person name="Balestrini R."/>
            <person name="Charron P."/>
            <person name="Duensing N."/>
            <person name="Frei-dit-Frey N."/>
            <person name="Gianinazzi-Pearson V."/>
            <person name="Gilbert B."/>
            <person name="Handa Y."/>
            <person name="Hijri M."/>
            <person name="Kaul R."/>
            <person name="Kawaguchi M."/>
            <person name="Krajinski F."/>
            <person name="Lammers P."/>
            <person name="Lapierre D."/>
            <person name="Masclaux F.G."/>
            <person name="Murat C."/>
            <person name="Morin E."/>
            <person name="Ndikumana S."/>
            <person name="Pagni M."/>
            <person name="Petitpierre D."/>
            <person name="Requena N."/>
            <person name="Rosikiewicz P."/>
            <person name="Riley R."/>
            <person name="Saito K."/>
            <person name="San Clemente H."/>
            <person name="Shapiro H."/>
            <person name="van Tuinen D."/>
            <person name="Becard G."/>
            <person name="Bonfante P."/>
            <person name="Paszkowski U."/>
            <person name="Shachar-Hill Y."/>
            <person name="Young J.P."/>
            <person name="Sanders I.R."/>
            <person name="Henrissat B."/>
            <person name="Rensing S.A."/>
            <person name="Grigoriev I.V."/>
            <person name="Corradi N."/>
            <person name="Roux C."/>
            <person name="Martin F."/>
        </authorList>
    </citation>
    <scope>NUCLEOTIDE SEQUENCE</scope>
    <source>
        <strain evidence="1">DAOM 197198</strain>
    </source>
</reference>
<name>U9SZF5_RHIID</name>
<protein>
    <submittedName>
        <fullName evidence="1">Uncharacterized protein</fullName>
    </submittedName>
</protein>